<dbReference type="EC" id="3.4.-.-" evidence="3"/>
<feature type="transmembrane region" description="Helical" evidence="1">
    <location>
        <begin position="131"/>
        <end position="152"/>
    </location>
</feature>
<reference evidence="3 4" key="1">
    <citation type="submission" date="2023-08" db="EMBL/GenBank/DDBJ databases">
        <title>Bioegradation of LLDPE and BLDPE plastic by marine bacteria from coast plastic debris.</title>
        <authorList>
            <person name="Rong Z."/>
        </authorList>
    </citation>
    <scope>NUCLEOTIDE SEQUENCE [LARGE SCALE GENOMIC DNA]</scope>
    <source>
        <strain evidence="3 4">Z-2</strain>
    </source>
</reference>
<protein>
    <submittedName>
        <fullName evidence="3">CPBP family intramembrane glutamic endopeptidase</fullName>
        <ecNumber evidence="3">3.4.-.-</ecNumber>
    </submittedName>
</protein>
<keyword evidence="1" id="KW-0472">Membrane</keyword>
<evidence type="ECO:0000313" key="3">
    <source>
        <dbReference type="EMBL" id="MDS1115643.1"/>
    </source>
</evidence>
<dbReference type="GO" id="GO:0016787">
    <property type="term" value="F:hydrolase activity"/>
    <property type="evidence" value="ECO:0007669"/>
    <property type="project" value="UniProtKB-KW"/>
</dbReference>
<organism evidence="3 4">
    <name type="scientific">Gordonia westfalica</name>
    <dbReference type="NCBI Taxonomy" id="158898"/>
    <lineage>
        <taxon>Bacteria</taxon>
        <taxon>Bacillati</taxon>
        <taxon>Actinomycetota</taxon>
        <taxon>Actinomycetes</taxon>
        <taxon>Mycobacteriales</taxon>
        <taxon>Gordoniaceae</taxon>
        <taxon>Gordonia</taxon>
    </lineage>
</organism>
<comment type="caution">
    <text evidence="3">The sequence shown here is derived from an EMBL/GenBank/DDBJ whole genome shotgun (WGS) entry which is preliminary data.</text>
</comment>
<keyword evidence="1" id="KW-0812">Transmembrane</keyword>
<dbReference type="InterPro" id="IPR003675">
    <property type="entry name" value="Rce1/LyrA-like_dom"/>
</dbReference>
<evidence type="ECO:0000313" key="4">
    <source>
        <dbReference type="Proteomes" id="UP001265083"/>
    </source>
</evidence>
<feature type="transmembrane region" description="Helical" evidence="1">
    <location>
        <begin position="212"/>
        <end position="234"/>
    </location>
</feature>
<keyword evidence="3" id="KW-0378">Hydrolase</keyword>
<sequence length="235" mass="24308">MLVTALARDLYNSIALDRDPDPGSNYVRRRWLVGIFLVIGAVMLGVSLRVEPGDAAFYPLTAAMAVVWIVGALVSGPLRLGAYSPVASRPPDRLGAIGLGVVVGLAVGGAFVIGGLIARMIPGVSDLANQVLAFADYGSLAVVAAITMINGLAEELFFRGSVYSAARPHNPVLVSTVIYVLVTMASGNVMLGFAGVILGTVCAILRRSTAGVLAPAITHVIWGAIMVLALPPIFA</sequence>
<dbReference type="Proteomes" id="UP001265083">
    <property type="component" value="Unassembled WGS sequence"/>
</dbReference>
<proteinExistence type="predicted"/>
<feature type="transmembrane region" description="Helical" evidence="1">
    <location>
        <begin position="172"/>
        <end position="205"/>
    </location>
</feature>
<accession>A0ABU2GVY6</accession>
<feature type="transmembrane region" description="Helical" evidence="1">
    <location>
        <begin position="55"/>
        <end position="74"/>
    </location>
</feature>
<evidence type="ECO:0000259" key="2">
    <source>
        <dbReference type="Pfam" id="PF02517"/>
    </source>
</evidence>
<dbReference type="RefSeq" id="WP_310951547.1">
    <property type="nucleotide sequence ID" value="NZ_JAVLUS010000015.1"/>
</dbReference>
<evidence type="ECO:0000256" key="1">
    <source>
        <dbReference type="SAM" id="Phobius"/>
    </source>
</evidence>
<keyword evidence="1" id="KW-1133">Transmembrane helix</keyword>
<gene>
    <name evidence="3" type="ORF">RD149_17980</name>
</gene>
<dbReference type="EMBL" id="JAVLUS010000015">
    <property type="protein sequence ID" value="MDS1115643.1"/>
    <property type="molecule type" value="Genomic_DNA"/>
</dbReference>
<feature type="domain" description="CAAX prenyl protease 2/Lysostaphin resistance protein A-like" evidence="2">
    <location>
        <begin position="139"/>
        <end position="224"/>
    </location>
</feature>
<dbReference type="Pfam" id="PF02517">
    <property type="entry name" value="Rce1-like"/>
    <property type="match status" value="1"/>
</dbReference>
<feature type="transmembrane region" description="Helical" evidence="1">
    <location>
        <begin position="94"/>
        <end position="119"/>
    </location>
</feature>
<name>A0ABU2GVY6_9ACTN</name>
<feature type="transmembrane region" description="Helical" evidence="1">
    <location>
        <begin position="31"/>
        <end position="48"/>
    </location>
</feature>
<keyword evidence="4" id="KW-1185">Reference proteome</keyword>